<protein>
    <submittedName>
        <fullName evidence="1">Uncharacterized protein</fullName>
    </submittedName>
</protein>
<dbReference type="OrthoDB" id="2202511at2759"/>
<accession>A0A0B7NBB6</accession>
<evidence type="ECO:0000313" key="1">
    <source>
        <dbReference type="EMBL" id="CEP15795.1"/>
    </source>
</evidence>
<name>A0A0B7NBB6_9FUNG</name>
<dbReference type="EMBL" id="LN732614">
    <property type="protein sequence ID" value="CEP15795.1"/>
    <property type="molecule type" value="Genomic_DNA"/>
</dbReference>
<sequence length="317" mass="36922">MSPCRLNGIDELNYLISLRDLDYFKTFIMSNRVSYRVSMFKAIESGSVKLTDIVRWHHPHPEEQDAEFEALHAAFRGHLSIYQTIQLNQDMEEFNTYRENMFLYHGRLEQVNMAEIDMHDLLSPNIIPVSVCDIIVSDYGHSTCLMTGVLLAYCIHNSDNYSLLETNPNIFIMDMMFQYAICNNNNEKLKQFLVWKYKQTRQHSDYDYRVRKGTFCKRKQYNGKLDMYDHYLAPCLDTGTITTAAASLIGIKKEGKLCTGGDANYADKIDMGNVQLSTDLFEWQSSRMAEYQIDAYFEQVLDYVNRLINQGVELQKQ</sequence>
<evidence type="ECO:0000313" key="2">
    <source>
        <dbReference type="Proteomes" id="UP000054107"/>
    </source>
</evidence>
<proteinExistence type="predicted"/>
<dbReference type="Proteomes" id="UP000054107">
    <property type="component" value="Unassembled WGS sequence"/>
</dbReference>
<reference evidence="1 2" key="1">
    <citation type="submission" date="2014-09" db="EMBL/GenBank/DDBJ databases">
        <authorList>
            <person name="Ellenberger Sabrina"/>
        </authorList>
    </citation>
    <scope>NUCLEOTIDE SEQUENCE [LARGE SCALE GENOMIC DNA]</scope>
    <source>
        <strain evidence="1 2">CBS 412.66</strain>
    </source>
</reference>
<gene>
    <name evidence="1" type="primary">PARPA_10035.1 scaffold 39144</name>
</gene>
<dbReference type="AlphaFoldDB" id="A0A0B7NBB6"/>
<organism evidence="1 2">
    <name type="scientific">Parasitella parasitica</name>
    <dbReference type="NCBI Taxonomy" id="35722"/>
    <lineage>
        <taxon>Eukaryota</taxon>
        <taxon>Fungi</taxon>
        <taxon>Fungi incertae sedis</taxon>
        <taxon>Mucoromycota</taxon>
        <taxon>Mucoromycotina</taxon>
        <taxon>Mucoromycetes</taxon>
        <taxon>Mucorales</taxon>
        <taxon>Mucorineae</taxon>
        <taxon>Mucoraceae</taxon>
        <taxon>Parasitella</taxon>
    </lineage>
</organism>
<keyword evidence="2" id="KW-1185">Reference proteome</keyword>